<dbReference type="PANTHER" id="PTHR40277">
    <property type="entry name" value="BLL5419 PROTEIN"/>
    <property type="match status" value="1"/>
</dbReference>
<comment type="subcellular location">
    <subcellularLocation>
        <location evidence="1">Cell membrane</location>
        <topology evidence="1">Multi-pass membrane protein</topology>
    </subcellularLocation>
</comment>
<proteinExistence type="predicted"/>
<name>A0ABV6PBF8_9MICC</name>
<evidence type="ECO:0000256" key="1">
    <source>
        <dbReference type="ARBA" id="ARBA00004651"/>
    </source>
</evidence>
<feature type="transmembrane region" description="Helical" evidence="6">
    <location>
        <begin position="252"/>
        <end position="280"/>
    </location>
</feature>
<organism evidence="7 8">
    <name type="scientific">Micrococcoides hystricis</name>
    <dbReference type="NCBI Taxonomy" id="1572761"/>
    <lineage>
        <taxon>Bacteria</taxon>
        <taxon>Bacillati</taxon>
        <taxon>Actinomycetota</taxon>
        <taxon>Actinomycetes</taxon>
        <taxon>Micrococcales</taxon>
        <taxon>Micrococcaceae</taxon>
        <taxon>Micrococcoides</taxon>
    </lineage>
</organism>
<keyword evidence="8" id="KW-1185">Reference proteome</keyword>
<feature type="transmembrane region" description="Helical" evidence="6">
    <location>
        <begin position="176"/>
        <end position="200"/>
    </location>
</feature>
<dbReference type="Proteomes" id="UP001589862">
    <property type="component" value="Unassembled WGS sequence"/>
</dbReference>
<evidence type="ECO:0000313" key="8">
    <source>
        <dbReference type="Proteomes" id="UP001589862"/>
    </source>
</evidence>
<dbReference type="InterPro" id="IPR022791">
    <property type="entry name" value="L-PG_synthase/AglD"/>
</dbReference>
<keyword evidence="5 6" id="KW-0472">Membrane</keyword>
<protein>
    <submittedName>
        <fullName evidence="7">Lysylphosphatidylglycerol synthase transmembrane domain-containing protein</fullName>
    </submittedName>
</protein>
<dbReference type="RefSeq" id="WP_377459633.1">
    <property type="nucleotide sequence ID" value="NZ_JBHLUB010000030.1"/>
</dbReference>
<dbReference type="Pfam" id="PF03706">
    <property type="entry name" value="LPG_synthase_TM"/>
    <property type="match status" value="1"/>
</dbReference>
<evidence type="ECO:0000256" key="6">
    <source>
        <dbReference type="SAM" id="Phobius"/>
    </source>
</evidence>
<dbReference type="EMBL" id="JBHLUB010000030">
    <property type="protein sequence ID" value="MFC0582460.1"/>
    <property type="molecule type" value="Genomic_DNA"/>
</dbReference>
<keyword evidence="3 6" id="KW-0812">Transmembrane</keyword>
<evidence type="ECO:0000256" key="4">
    <source>
        <dbReference type="ARBA" id="ARBA00022989"/>
    </source>
</evidence>
<feature type="transmembrane region" description="Helical" evidence="6">
    <location>
        <begin position="37"/>
        <end position="58"/>
    </location>
</feature>
<feature type="transmembrane region" description="Helical" evidence="6">
    <location>
        <begin position="212"/>
        <end position="232"/>
    </location>
</feature>
<comment type="caution">
    <text evidence="7">The sequence shown here is derived from an EMBL/GenBank/DDBJ whole genome shotgun (WGS) entry which is preliminary data.</text>
</comment>
<evidence type="ECO:0000256" key="2">
    <source>
        <dbReference type="ARBA" id="ARBA00022475"/>
    </source>
</evidence>
<accession>A0ABV6PBF8</accession>
<evidence type="ECO:0000256" key="3">
    <source>
        <dbReference type="ARBA" id="ARBA00022692"/>
    </source>
</evidence>
<dbReference type="PANTHER" id="PTHR40277:SF1">
    <property type="entry name" value="BLL5419 PROTEIN"/>
    <property type="match status" value="1"/>
</dbReference>
<feature type="transmembrane region" description="Helical" evidence="6">
    <location>
        <begin position="7"/>
        <end position="25"/>
    </location>
</feature>
<evidence type="ECO:0000313" key="7">
    <source>
        <dbReference type="EMBL" id="MFC0582460.1"/>
    </source>
</evidence>
<keyword evidence="4 6" id="KW-1133">Transmembrane helix</keyword>
<evidence type="ECO:0000256" key="5">
    <source>
        <dbReference type="ARBA" id="ARBA00023136"/>
    </source>
</evidence>
<sequence>MIDTRKVLFSLLQIAVTVGLLVWLIRWLGVGPFQEAISSLTVFSAVGALAIGTAATLVQARRWRLISSGYNIHVGRREAVAKCWQAGFLNSILPGGLAGDAVRAVEQRRSSTWSGSIGSVLGERLAGTAVMFAAATIALYPAYPNVGVLAALLTAGTVRIAWPSLKRLVGSVRWEVFGLAAAGWVLFAALFLIAVMTTGATEVLTRASAYEVFALTALTLAGMSVPLSLGGWGPREGAAALVFPLFGSSPEVGVAVAFSYGILALISVLPGALVLVYRLLVRPRQKLPRGGEVEVRTDVLPKAHPTGGSR</sequence>
<keyword evidence="2" id="KW-1003">Cell membrane</keyword>
<reference evidence="7 8" key="1">
    <citation type="submission" date="2024-09" db="EMBL/GenBank/DDBJ databases">
        <authorList>
            <person name="Sun Q."/>
            <person name="Mori K."/>
        </authorList>
    </citation>
    <scope>NUCLEOTIDE SEQUENCE [LARGE SCALE GENOMIC DNA]</scope>
    <source>
        <strain evidence="7 8">NCAIM B.02604</strain>
    </source>
</reference>
<gene>
    <name evidence="7" type="ORF">ACFFFR_08710</name>
</gene>